<feature type="region of interest" description="Disordered" evidence="1">
    <location>
        <begin position="219"/>
        <end position="248"/>
    </location>
</feature>
<feature type="compositionally biased region" description="Polar residues" evidence="1">
    <location>
        <begin position="612"/>
        <end position="621"/>
    </location>
</feature>
<dbReference type="InterPro" id="IPR023394">
    <property type="entry name" value="Sec7_C_sf"/>
</dbReference>
<dbReference type="Pfam" id="PF01369">
    <property type="entry name" value="Sec7"/>
    <property type="match status" value="1"/>
</dbReference>
<dbReference type="SMART" id="SM00222">
    <property type="entry name" value="Sec7"/>
    <property type="match status" value="1"/>
</dbReference>
<dbReference type="InterPro" id="IPR000904">
    <property type="entry name" value="Sec7_dom"/>
</dbReference>
<feature type="region of interest" description="Disordered" evidence="1">
    <location>
        <begin position="589"/>
        <end position="628"/>
    </location>
</feature>
<accession>A0ABQ9XPA4</accession>
<dbReference type="Gene3D" id="1.10.1000.11">
    <property type="entry name" value="Arf Nucleotide-binding Site Opener,domain 2"/>
    <property type="match status" value="1"/>
</dbReference>
<reference evidence="3 4" key="1">
    <citation type="journal article" date="2022" name="bioRxiv">
        <title>Genomics of Preaxostyla Flagellates Illuminates Evolutionary Transitions and the Path Towards Mitochondrial Loss.</title>
        <authorList>
            <person name="Novak L.V.F."/>
            <person name="Treitli S.C."/>
            <person name="Pyrih J."/>
            <person name="Halakuc P."/>
            <person name="Pipaliya S.V."/>
            <person name="Vacek V."/>
            <person name="Brzon O."/>
            <person name="Soukal P."/>
            <person name="Eme L."/>
            <person name="Dacks J.B."/>
            <person name="Karnkowska A."/>
            <person name="Elias M."/>
            <person name="Hampl V."/>
        </authorList>
    </citation>
    <scope>NUCLEOTIDE SEQUENCE [LARGE SCALE GENOMIC DNA]</scope>
    <source>
        <strain evidence="3">NAU3</strain>
        <tissue evidence="3">Gut</tissue>
    </source>
</reference>
<evidence type="ECO:0000256" key="1">
    <source>
        <dbReference type="SAM" id="MobiDB-lite"/>
    </source>
</evidence>
<feature type="compositionally biased region" description="Polar residues" evidence="1">
    <location>
        <begin position="589"/>
        <end position="598"/>
    </location>
</feature>
<gene>
    <name evidence="3" type="ORF">BLNAU_13043</name>
</gene>
<dbReference type="PANTHER" id="PTHR10663:SF395">
    <property type="entry name" value="SEC7 DOMAIN CONTAINING PROTEIN"/>
    <property type="match status" value="1"/>
</dbReference>
<sequence length="725" mass="80167">MPLTSESMDTDHFTTMHLLAVLLIVAPRHVQPFTSLLFTRIFNSLLIDSSSFLASLSSHRPRSTSGSHLQQPSDRLKFLSRFLPTIHQRSVVLNVFLIIANNKEFIASLFPLPDASLTSTPIFTRLCRILSDLVSNGSFTSHRSSSVLTLSASLTFSATPDHITTFGEVLADVKKEYKVEDCDLAVWRTHFSVVADLKEQIMIASTIFTALSPNETNQHLLPPPKLRSLPDASPATPEEPPAPPKKTYSPRSVAIFLRIAALDTETVGGYLCINKPFNKLVLREYYNMLDLSPLTLDEVLRVMMTSFRASGEGQVMDRLMDILGEIIEPTFRKGDEKRRGKKQEEANEPLDREITVDDAYVAGFTLTLLNSNRHNVNGGQKEKMSLDKFIEQVYKIGNKEVFTVDGLERLFTSIELNPFIPLQSTPAPVFEPVLLNSLADNAVATQIGTVDDILHLLWSVVAHLSNLPNDFILPLPHFGLLKSTSADVEKGESTAQKRSSKFIQAAYASALRNPFTFPTPSKNRKIISNNHLLSTIVQLFSIANKNIVLVEYGWAEIPTSFDFLFSLGLISPEMLASVISPSQNNLKDHINPQSSIASPASDRIRHAPTVASPGTTAQQLPRHSRTNDGVVKQEDALRAARATFSASDLSELLRTVRSLTAEHQEIFVLTLITSLFHVTLPVLSRKEDTNTSSEAGEEVKLTPVNNHTSTLTNWSGSQHTLVGSV</sequence>
<evidence type="ECO:0000313" key="3">
    <source>
        <dbReference type="EMBL" id="KAK2952061.1"/>
    </source>
</evidence>
<dbReference type="EMBL" id="JARBJD010000109">
    <property type="protein sequence ID" value="KAK2952061.1"/>
    <property type="molecule type" value="Genomic_DNA"/>
</dbReference>
<dbReference type="SUPFAM" id="SSF48425">
    <property type="entry name" value="Sec7 domain"/>
    <property type="match status" value="1"/>
</dbReference>
<dbReference type="PROSITE" id="PS50190">
    <property type="entry name" value="SEC7"/>
    <property type="match status" value="1"/>
</dbReference>
<keyword evidence="4" id="KW-1185">Reference proteome</keyword>
<dbReference type="Gene3D" id="1.10.220.20">
    <property type="match status" value="1"/>
</dbReference>
<comment type="caution">
    <text evidence="3">The sequence shown here is derived from an EMBL/GenBank/DDBJ whole genome shotgun (WGS) entry which is preliminary data.</text>
</comment>
<name>A0ABQ9XPA4_9EUKA</name>
<organism evidence="3 4">
    <name type="scientific">Blattamonas nauphoetae</name>
    <dbReference type="NCBI Taxonomy" id="2049346"/>
    <lineage>
        <taxon>Eukaryota</taxon>
        <taxon>Metamonada</taxon>
        <taxon>Preaxostyla</taxon>
        <taxon>Oxymonadida</taxon>
        <taxon>Blattamonas</taxon>
    </lineage>
</organism>
<proteinExistence type="predicted"/>
<dbReference type="Proteomes" id="UP001281761">
    <property type="component" value="Unassembled WGS sequence"/>
</dbReference>
<dbReference type="InterPro" id="IPR035999">
    <property type="entry name" value="Sec7_dom_sf"/>
</dbReference>
<evidence type="ECO:0000313" key="4">
    <source>
        <dbReference type="Proteomes" id="UP001281761"/>
    </source>
</evidence>
<protein>
    <submittedName>
        <fullName evidence="3">Sec7 domain containing protein</fullName>
    </submittedName>
</protein>
<feature type="domain" description="SEC7" evidence="2">
    <location>
        <begin position="190"/>
        <end position="417"/>
    </location>
</feature>
<evidence type="ECO:0000259" key="2">
    <source>
        <dbReference type="PROSITE" id="PS50190"/>
    </source>
</evidence>
<dbReference type="PANTHER" id="PTHR10663">
    <property type="entry name" value="GUANYL-NUCLEOTIDE EXCHANGE FACTOR"/>
    <property type="match status" value="1"/>
</dbReference>